<name>A0ABU4HMG6_9ACTN</name>
<dbReference type="PROSITE" id="PS50943">
    <property type="entry name" value="HTH_CROC1"/>
    <property type="match status" value="1"/>
</dbReference>
<evidence type="ECO:0000256" key="1">
    <source>
        <dbReference type="ARBA" id="ARBA00023125"/>
    </source>
</evidence>
<dbReference type="SMART" id="SM00530">
    <property type="entry name" value="HTH_XRE"/>
    <property type="match status" value="1"/>
</dbReference>
<dbReference type="Gene3D" id="1.10.260.40">
    <property type="entry name" value="lambda repressor-like DNA-binding domains"/>
    <property type="match status" value="1"/>
</dbReference>
<feature type="region of interest" description="Disordered" evidence="2">
    <location>
        <begin position="1"/>
        <end position="21"/>
    </location>
</feature>
<dbReference type="SUPFAM" id="SSF51182">
    <property type="entry name" value="RmlC-like cupins"/>
    <property type="match status" value="1"/>
</dbReference>
<feature type="domain" description="HTH cro/C1-type" evidence="3">
    <location>
        <begin position="19"/>
        <end position="73"/>
    </location>
</feature>
<dbReference type="SUPFAM" id="SSF47413">
    <property type="entry name" value="lambda repressor-like DNA-binding domains"/>
    <property type="match status" value="1"/>
</dbReference>
<dbReference type="EMBL" id="JAWSTH010000018">
    <property type="protein sequence ID" value="MDW5594503.1"/>
    <property type="molecule type" value="Genomic_DNA"/>
</dbReference>
<reference evidence="5" key="1">
    <citation type="submission" date="2023-07" db="EMBL/GenBank/DDBJ databases">
        <title>Conexibacter stalactiti sp. nov., isolated from stalactites in a lava cave and emended description of the genus Conexibacter.</title>
        <authorList>
            <person name="Lee S.D."/>
        </authorList>
    </citation>
    <scope>NUCLEOTIDE SEQUENCE [LARGE SCALE GENOMIC DNA]</scope>
    <source>
        <strain evidence="5">KCTC 39840</strain>
    </source>
</reference>
<accession>A0ABU4HMG6</accession>
<gene>
    <name evidence="4" type="ORF">R7226_09160</name>
</gene>
<dbReference type="InterPro" id="IPR010982">
    <property type="entry name" value="Lambda_DNA-bd_dom_sf"/>
</dbReference>
<comment type="caution">
    <text evidence="4">The sequence shown here is derived from an EMBL/GenBank/DDBJ whole genome shotgun (WGS) entry which is preliminary data.</text>
</comment>
<dbReference type="InterPro" id="IPR001387">
    <property type="entry name" value="Cro/C1-type_HTH"/>
</dbReference>
<dbReference type="PANTHER" id="PTHR46797:SF1">
    <property type="entry name" value="METHYLPHOSPHONATE SYNTHASE"/>
    <property type="match status" value="1"/>
</dbReference>
<evidence type="ECO:0000313" key="5">
    <source>
        <dbReference type="Proteomes" id="UP001284601"/>
    </source>
</evidence>
<reference evidence="4 5" key="2">
    <citation type="submission" date="2023-10" db="EMBL/GenBank/DDBJ databases">
        <authorList>
            <person name="Han X.F."/>
        </authorList>
    </citation>
    <scope>NUCLEOTIDE SEQUENCE [LARGE SCALE GENOMIC DNA]</scope>
    <source>
        <strain evidence="4 5">KCTC 39840</strain>
    </source>
</reference>
<dbReference type="InterPro" id="IPR014710">
    <property type="entry name" value="RmlC-like_jellyroll"/>
</dbReference>
<dbReference type="InterPro" id="IPR011051">
    <property type="entry name" value="RmlC_Cupin_sf"/>
</dbReference>
<dbReference type="CDD" id="cd02209">
    <property type="entry name" value="cupin_XRE_C"/>
    <property type="match status" value="1"/>
</dbReference>
<keyword evidence="5" id="KW-1185">Reference proteome</keyword>
<evidence type="ECO:0000313" key="4">
    <source>
        <dbReference type="EMBL" id="MDW5594503.1"/>
    </source>
</evidence>
<dbReference type="Gene3D" id="2.60.120.10">
    <property type="entry name" value="Jelly Rolls"/>
    <property type="match status" value="1"/>
</dbReference>
<dbReference type="Proteomes" id="UP001284601">
    <property type="component" value="Unassembled WGS sequence"/>
</dbReference>
<evidence type="ECO:0000256" key="2">
    <source>
        <dbReference type="SAM" id="MobiDB-lite"/>
    </source>
</evidence>
<dbReference type="Pfam" id="PF01381">
    <property type="entry name" value="HTH_3"/>
    <property type="match status" value="1"/>
</dbReference>
<keyword evidence="1" id="KW-0238">DNA-binding</keyword>
<organism evidence="4 5">
    <name type="scientific">Conexibacter stalactiti</name>
    <dbReference type="NCBI Taxonomy" id="1940611"/>
    <lineage>
        <taxon>Bacteria</taxon>
        <taxon>Bacillati</taxon>
        <taxon>Actinomycetota</taxon>
        <taxon>Thermoleophilia</taxon>
        <taxon>Solirubrobacterales</taxon>
        <taxon>Conexibacteraceae</taxon>
        <taxon>Conexibacter</taxon>
    </lineage>
</organism>
<dbReference type="InterPro" id="IPR050807">
    <property type="entry name" value="TransReg_Diox_bact_type"/>
</dbReference>
<dbReference type="RefSeq" id="WP_318596772.1">
    <property type="nucleotide sequence ID" value="NZ_JAWSTH010000018.1"/>
</dbReference>
<protein>
    <submittedName>
        <fullName evidence="4">Cupin domain-containing protein</fullName>
    </submittedName>
</protein>
<dbReference type="CDD" id="cd00093">
    <property type="entry name" value="HTH_XRE"/>
    <property type="match status" value="1"/>
</dbReference>
<dbReference type="PANTHER" id="PTHR46797">
    <property type="entry name" value="HTH-TYPE TRANSCRIPTIONAL REGULATOR"/>
    <property type="match status" value="1"/>
</dbReference>
<sequence>MSENETSRDGGTSELGVRLRGERERQKIGVRELSRRLGVSASMISQIERGRVMPSVNTLYSITSALGISLDDLFAERPGGRSPAPLGVVAAVAGDAPAEPAREAFVAAGSPVQRGEDCQRLQLGSGVTWALLTSSPRPDIDFLRTTYAVGSESTPADALMRHAGHEYGTVLEGRLGVTVGFDTYELEPGDSISFESSTPHRLYNAGDEPAVAIWVVVGRGGDPRAD</sequence>
<proteinExistence type="predicted"/>
<dbReference type="InterPro" id="IPR013096">
    <property type="entry name" value="Cupin_2"/>
</dbReference>
<dbReference type="Pfam" id="PF07883">
    <property type="entry name" value="Cupin_2"/>
    <property type="match status" value="1"/>
</dbReference>
<evidence type="ECO:0000259" key="3">
    <source>
        <dbReference type="PROSITE" id="PS50943"/>
    </source>
</evidence>